<dbReference type="Gene3D" id="3.40.50.300">
    <property type="entry name" value="P-loop containing nucleotide triphosphate hydrolases"/>
    <property type="match status" value="1"/>
</dbReference>
<evidence type="ECO:0000256" key="2">
    <source>
        <dbReference type="ARBA" id="ARBA00005417"/>
    </source>
</evidence>
<comment type="caution">
    <text evidence="10">The sequence shown here is derived from an EMBL/GenBank/DDBJ whole genome shotgun (WGS) entry which is preliminary data.</text>
</comment>
<evidence type="ECO:0000256" key="6">
    <source>
        <dbReference type="ARBA" id="ARBA00022840"/>
    </source>
</evidence>
<evidence type="ECO:0000256" key="8">
    <source>
        <dbReference type="ARBA" id="ARBA00023136"/>
    </source>
</evidence>
<evidence type="ECO:0000256" key="5">
    <source>
        <dbReference type="ARBA" id="ARBA00022741"/>
    </source>
</evidence>
<keyword evidence="6 10" id="KW-0067">ATP-binding</keyword>
<evidence type="ECO:0000259" key="9">
    <source>
        <dbReference type="PROSITE" id="PS50893"/>
    </source>
</evidence>
<dbReference type="SUPFAM" id="SSF52540">
    <property type="entry name" value="P-loop containing nucleoside triphosphate hydrolases"/>
    <property type="match status" value="1"/>
</dbReference>
<comment type="subcellular location">
    <subcellularLocation>
        <location evidence="1">Cell membrane</location>
        <topology evidence="1">Peripheral membrane protein</topology>
    </subcellularLocation>
</comment>
<evidence type="ECO:0000256" key="4">
    <source>
        <dbReference type="ARBA" id="ARBA00022475"/>
    </source>
</evidence>
<keyword evidence="5" id="KW-0547">Nucleotide-binding</keyword>
<dbReference type="InterPro" id="IPR003439">
    <property type="entry name" value="ABC_transporter-like_ATP-bd"/>
</dbReference>
<keyword evidence="7" id="KW-0029">Amino-acid transport</keyword>
<dbReference type="Pfam" id="PF00005">
    <property type="entry name" value="ABC_tran"/>
    <property type="match status" value="1"/>
</dbReference>
<dbReference type="GO" id="GO:0005524">
    <property type="term" value="F:ATP binding"/>
    <property type="evidence" value="ECO:0007669"/>
    <property type="project" value="UniProtKB-KW"/>
</dbReference>
<dbReference type="PROSITE" id="PS50893">
    <property type="entry name" value="ABC_TRANSPORTER_2"/>
    <property type="match status" value="1"/>
</dbReference>
<keyword evidence="3" id="KW-0813">Transport</keyword>
<reference evidence="10 11" key="1">
    <citation type="submission" date="2021-10" db="EMBL/GenBank/DDBJ databases">
        <title>Anaerobic single-cell dispensing facilitates the cultivation of human gut bacteria.</title>
        <authorList>
            <person name="Afrizal A."/>
        </authorList>
    </citation>
    <scope>NUCLEOTIDE SEQUENCE [LARGE SCALE GENOMIC DNA]</scope>
    <source>
        <strain evidence="10 11">CLA-AA-H246</strain>
    </source>
</reference>
<comment type="similarity">
    <text evidence="2">Belongs to the ABC transporter superfamily.</text>
</comment>
<dbReference type="InterPro" id="IPR017871">
    <property type="entry name" value="ABC_transporter-like_CS"/>
</dbReference>
<dbReference type="PROSITE" id="PS00211">
    <property type="entry name" value="ABC_TRANSPORTER_1"/>
    <property type="match status" value="1"/>
</dbReference>
<dbReference type="InterPro" id="IPR030679">
    <property type="entry name" value="ABC_ATPase_HisP-typ"/>
</dbReference>
<evidence type="ECO:0000256" key="1">
    <source>
        <dbReference type="ARBA" id="ARBA00004202"/>
    </source>
</evidence>
<proteinExistence type="inferred from homology"/>
<dbReference type="CDD" id="cd03262">
    <property type="entry name" value="ABC_HisP_GlnQ"/>
    <property type="match status" value="1"/>
</dbReference>
<dbReference type="Proteomes" id="UP001299235">
    <property type="component" value="Unassembled WGS sequence"/>
</dbReference>
<dbReference type="InterPro" id="IPR050086">
    <property type="entry name" value="MetN_ABC_transporter-like"/>
</dbReference>
<dbReference type="EMBL" id="JAJEQE010000032">
    <property type="protein sequence ID" value="MCC2149509.1"/>
    <property type="molecule type" value="Genomic_DNA"/>
</dbReference>
<evidence type="ECO:0000313" key="10">
    <source>
        <dbReference type="EMBL" id="MCC2149509.1"/>
    </source>
</evidence>
<dbReference type="InterPro" id="IPR027417">
    <property type="entry name" value="P-loop_NTPase"/>
</dbReference>
<keyword evidence="11" id="KW-1185">Reference proteome</keyword>
<dbReference type="SMART" id="SM00382">
    <property type="entry name" value="AAA"/>
    <property type="match status" value="1"/>
</dbReference>
<keyword evidence="4" id="KW-1003">Cell membrane</keyword>
<dbReference type="RefSeq" id="WP_022119303.1">
    <property type="nucleotide sequence ID" value="NZ_JAJEQE010000032.1"/>
</dbReference>
<dbReference type="PANTHER" id="PTHR43166:SF9">
    <property type="entry name" value="GLUTAMATE_ASPARTATE IMPORT ATP-BINDING PROTEIN GLTL"/>
    <property type="match status" value="1"/>
</dbReference>
<gene>
    <name evidence="10" type="ORF">LKD42_09615</name>
</gene>
<dbReference type="PANTHER" id="PTHR43166">
    <property type="entry name" value="AMINO ACID IMPORT ATP-BINDING PROTEIN"/>
    <property type="match status" value="1"/>
</dbReference>
<feature type="domain" description="ABC transporter" evidence="9">
    <location>
        <begin position="4"/>
        <end position="247"/>
    </location>
</feature>
<name>A0ABS8EZE1_9FIRM</name>
<evidence type="ECO:0000256" key="7">
    <source>
        <dbReference type="ARBA" id="ARBA00022970"/>
    </source>
</evidence>
<sequence length="251" mass="28419">MNYLEMKHIKKHFDELEVLKDISLNVREGQVVAIIGPSGSGKSTLLRCATMLEKIDDGELSYLGERAAYSQNGEAVYEAPGKLKQLKSYYGLVFQNFNLFPHYSVMKNICDAPIRVQKREKKEVQEQAKVLLKKMGLEDKADAYPYQLSGGQQQRVSIARALCMNPKILFFDEPTSALDPQLTGEILKVIKDLAAEHMTMVIVTHEMNFARNVADHIVFMENGVIVKEGAPEELFTSDNQRIKEFLGKFQD</sequence>
<keyword evidence="8" id="KW-0472">Membrane</keyword>
<accession>A0ABS8EZE1</accession>
<organism evidence="10 11">
    <name type="scientific">Hominisplanchenecus faecis</name>
    <dbReference type="NCBI Taxonomy" id="2885351"/>
    <lineage>
        <taxon>Bacteria</taxon>
        <taxon>Bacillati</taxon>
        <taxon>Bacillota</taxon>
        <taxon>Clostridia</taxon>
        <taxon>Lachnospirales</taxon>
        <taxon>Lachnospiraceae</taxon>
        <taxon>Hominisplanchenecus</taxon>
    </lineage>
</organism>
<dbReference type="PIRSF" id="PIRSF039085">
    <property type="entry name" value="ABC_ATPase_HisP"/>
    <property type="match status" value="1"/>
</dbReference>
<evidence type="ECO:0000256" key="3">
    <source>
        <dbReference type="ARBA" id="ARBA00022448"/>
    </source>
</evidence>
<dbReference type="InterPro" id="IPR003593">
    <property type="entry name" value="AAA+_ATPase"/>
</dbReference>
<protein>
    <submittedName>
        <fullName evidence="10">Amino acid ABC transporter ATP-binding protein</fullName>
    </submittedName>
</protein>
<evidence type="ECO:0000313" key="11">
    <source>
        <dbReference type="Proteomes" id="UP001299235"/>
    </source>
</evidence>